<dbReference type="OrthoDB" id="5416097at2759"/>
<dbReference type="RefSeq" id="XP_022578811.1">
    <property type="nucleotide sequence ID" value="XM_022727229.1"/>
</dbReference>
<dbReference type="EMBL" id="KV878348">
    <property type="protein sequence ID" value="OJJ44301.1"/>
    <property type="molecule type" value="Genomic_DNA"/>
</dbReference>
<evidence type="ECO:0000313" key="2">
    <source>
        <dbReference type="Proteomes" id="UP000184188"/>
    </source>
</evidence>
<accession>A0A1L9SAX9</accession>
<sequence length="78" mass="8960">MSPSTHAYWRNALFALRPLGMSQDEPLPSLHLLQMQWGLHRLTALCGGASIPKPLNPYYDDERDDHSELEFDYLDSDD</sequence>
<reference evidence="2" key="1">
    <citation type="journal article" date="2017" name="Genome Biol.">
        <title>Comparative genomics reveals high biological diversity and specific adaptations in the industrially and medically important fungal genus Aspergillus.</title>
        <authorList>
            <person name="de Vries R.P."/>
            <person name="Riley R."/>
            <person name="Wiebenga A."/>
            <person name="Aguilar-Osorio G."/>
            <person name="Amillis S."/>
            <person name="Uchima C.A."/>
            <person name="Anderluh G."/>
            <person name="Asadollahi M."/>
            <person name="Askin M."/>
            <person name="Barry K."/>
            <person name="Battaglia E."/>
            <person name="Bayram O."/>
            <person name="Benocci T."/>
            <person name="Braus-Stromeyer S.A."/>
            <person name="Caldana C."/>
            <person name="Canovas D."/>
            <person name="Cerqueira G.C."/>
            <person name="Chen F."/>
            <person name="Chen W."/>
            <person name="Choi C."/>
            <person name="Clum A."/>
            <person name="Dos Santos R.A."/>
            <person name="Damasio A.R."/>
            <person name="Diallinas G."/>
            <person name="Emri T."/>
            <person name="Fekete E."/>
            <person name="Flipphi M."/>
            <person name="Freyberg S."/>
            <person name="Gallo A."/>
            <person name="Gournas C."/>
            <person name="Habgood R."/>
            <person name="Hainaut M."/>
            <person name="Harispe M.L."/>
            <person name="Henrissat B."/>
            <person name="Hilden K.S."/>
            <person name="Hope R."/>
            <person name="Hossain A."/>
            <person name="Karabika E."/>
            <person name="Karaffa L."/>
            <person name="Karanyi Z."/>
            <person name="Krasevec N."/>
            <person name="Kuo A."/>
            <person name="Kusch H."/>
            <person name="LaButti K."/>
            <person name="Lagendijk E.L."/>
            <person name="Lapidus A."/>
            <person name="Levasseur A."/>
            <person name="Lindquist E."/>
            <person name="Lipzen A."/>
            <person name="Logrieco A.F."/>
            <person name="MacCabe A."/>
            <person name="Maekelae M.R."/>
            <person name="Malavazi I."/>
            <person name="Melin P."/>
            <person name="Meyer V."/>
            <person name="Mielnichuk N."/>
            <person name="Miskei M."/>
            <person name="Molnar A.P."/>
            <person name="Mule G."/>
            <person name="Ngan C.Y."/>
            <person name="Orejas M."/>
            <person name="Orosz E."/>
            <person name="Ouedraogo J.P."/>
            <person name="Overkamp K.M."/>
            <person name="Park H.-S."/>
            <person name="Perrone G."/>
            <person name="Piumi F."/>
            <person name="Punt P.J."/>
            <person name="Ram A.F."/>
            <person name="Ramon A."/>
            <person name="Rauscher S."/>
            <person name="Record E."/>
            <person name="Riano-Pachon D.M."/>
            <person name="Robert V."/>
            <person name="Roehrig J."/>
            <person name="Ruller R."/>
            <person name="Salamov A."/>
            <person name="Salih N.S."/>
            <person name="Samson R.A."/>
            <person name="Sandor E."/>
            <person name="Sanguinetti M."/>
            <person name="Schuetze T."/>
            <person name="Sepcic K."/>
            <person name="Shelest E."/>
            <person name="Sherlock G."/>
            <person name="Sophianopoulou V."/>
            <person name="Squina F.M."/>
            <person name="Sun H."/>
            <person name="Susca A."/>
            <person name="Todd R.B."/>
            <person name="Tsang A."/>
            <person name="Unkles S.E."/>
            <person name="van de Wiele N."/>
            <person name="van Rossen-Uffink D."/>
            <person name="Oliveira J.V."/>
            <person name="Vesth T.C."/>
            <person name="Visser J."/>
            <person name="Yu J.-H."/>
            <person name="Zhou M."/>
            <person name="Andersen M.R."/>
            <person name="Archer D.B."/>
            <person name="Baker S.E."/>
            <person name="Benoit I."/>
            <person name="Brakhage A.A."/>
            <person name="Braus G.H."/>
            <person name="Fischer R."/>
            <person name="Frisvad J.C."/>
            <person name="Goldman G.H."/>
            <person name="Houbraken J."/>
            <person name="Oakley B."/>
            <person name="Pocsi I."/>
            <person name="Scazzocchio C."/>
            <person name="Seiboth B."/>
            <person name="vanKuyk P.A."/>
            <person name="Wortman J."/>
            <person name="Dyer P.S."/>
            <person name="Grigoriev I.V."/>
        </authorList>
    </citation>
    <scope>NUCLEOTIDE SEQUENCE [LARGE SCALE GENOMIC DNA]</scope>
    <source>
        <strain evidence="2">CBS 506.65</strain>
    </source>
</reference>
<dbReference type="Proteomes" id="UP000184188">
    <property type="component" value="Unassembled WGS sequence"/>
</dbReference>
<keyword evidence="2" id="KW-1185">Reference proteome</keyword>
<name>A0A1L9SAX9_9EURO</name>
<dbReference type="VEuPathDB" id="FungiDB:ASPZODRAFT_18501"/>
<proteinExistence type="predicted"/>
<protein>
    <submittedName>
        <fullName evidence="1">Uncharacterized protein</fullName>
    </submittedName>
</protein>
<dbReference type="AlphaFoldDB" id="A0A1L9SAX9"/>
<dbReference type="GeneID" id="34613693"/>
<organism evidence="1 2">
    <name type="scientific">Penicilliopsis zonata CBS 506.65</name>
    <dbReference type="NCBI Taxonomy" id="1073090"/>
    <lineage>
        <taxon>Eukaryota</taxon>
        <taxon>Fungi</taxon>
        <taxon>Dikarya</taxon>
        <taxon>Ascomycota</taxon>
        <taxon>Pezizomycotina</taxon>
        <taxon>Eurotiomycetes</taxon>
        <taxon>Eurotiomycetidae</taxon>
        <taxon>Eurotiales</taxon>
        <taxon>Aspergillaceae</taxon>
        <taxon>Penicilliopsis</taxon>
    </lineage>
</organism>
<evidence type="ECO:0000313" key="1">
    <source>
        <dbReference type="EMBL" id="OJJ44301.1"/>
    </source>
</evidence>
<gene>
    <name evidence="1" type="ORF">ASPZODRAFT_18501</name>
</gene>